<comment type="caution">
    <text evidence="2">The sequence shown here is derived from an EMBL/GenBank/DDBJ whole genome shotgun (WGS) entry which is preliminary data.</text>
</comment>
<dbReference type="Pfam" id="PF25148">
    <property type="entry name" value="DUF7824"/>
    <property type="match status" value="1"/>
</dbReference>
<name>A0A699R7B3_TANCI</name>
<dbReference type="InterPro" id="IPR056726">
    <property type="entry name" value="DUF7824"/>
</dbReference>
<protein>
    <recommendedName>
        <fullName evidence="1">DUF7824 domain-containing protein</fullName>
    </recommendedName>
</protein>
<proteinExistence type="predicted"/>
<evidence type="ECO:0000313" key="2">
    <source>
        <dbReference type="EMBL" id="GFC81575.1"/>
    </source>
</evidence>
<evidence type="ECO:0000259" key="1">
    <source>
        <dbReference type="Pfam" id="PF25148"/>
    </source>
</evidence>
<feature type="domain" description="DUF7824" evidence="1">
    <location>
        <begin position="4"/>
        <end position="119"/>
    </location>
</feature>
<accession>A0A699R7B3</accession>
<reference evidence="2" key="1">
    <citation type="journal article" date="2019" name="Sci. Rep.">
        <title>Draft genome of Tanacetum cinerariifolium, the natural source of mosquito coil.</title>
        <authorList>
            <person name="Yamashiro T."/>
            <person name="Shiraishi A."/>
            <person name="Satake H."/>
            <person name="Nakayama K."/>
        </authorList>
    </citation>
    <scope>NUCLEOTIDE SEQUENCE</scope>
</reference>
<dbReference type="EMBL" id="BKCJ011080407">
    <property type="protein sequence ID" value="GFC81575.1"/>
    <property type="molecule type" value="Genomic_DNA"/>
</dbReference>
<feature type="non-terminal residue" evidence="2">
    <location>
        <position position="1"/>
    </location>
</feature>
<dbReference type="AlphaFoldDB" id="A0A699R7B3"/>
<sequence length="185" mass="20026">ASSDPLLRVERQRLAFAEQQLAAGSAALPLLSTPTHAPHWLAPTALVQRLLAYEAARQEPDTADLSLALARCACWAPAETAAARPLLPHSAAPLAPALPWLWVVAARTRYPEAVFEELQPLADCPGVAAPWQPGWRFEPMTYSLLMVAVGKHQFLAFAATCRPNLAALAPSPHPLPHQPYLWGRA</sequence>
<organism evidence="2">
    <name type="scientific">Tanacetum cinerariifolium</name>
    <name type="common">Dalmatian daisy</name>
    <name type="synonym">Chrysanthemum cinerariifolium</name>
    <dbReference type="NCBI Taxonomy" id="118510"/>
    <lineage>
        <taxon>Eukaryota</taxon>
        <taxon>Viridiplantae</taxon>
        <taxon>Streptophyta</taxon>
        <taxon>Embryophyta</taxon>
        <taxon>Tracheophyta</taxon>
        <taxon>Spermatophyta</taxon>
        <taxon>Magnoliopsida</taxon>
        <taxon>eudicotyledons</taxon>
        <taxon>Gunneridae</taxon>
        <taxon>Pentapetalae</taxon>
        <taxon>asterids</taxon>
        <taxon>campanulids</taxon>
        <taxon>Asterales</taxon>
        <taxon>Asteraceae</taxon>
        <taxon>Asteroideae</taxon>
        <taxon>Anthemideae</taxon>
        <taxon>Anthemidinae</taxon>
        <taxon>Tanacetum</taxon>
    </lineage>
</organism>
<gene>
    <name evidence="2" type="ORF">Tci_853545</name>
</gene>